<evidence type="ECO:0000313" key="9">
    <source>
        <dbReference type="EMBL" id="MFC7337461.1"/>
    </source>
</evidence>
<dbReference type="Proteomes" id="UP001596472">
    <property type="component" value="Unassembled WGS sequence"/>
</dbReference>
<comment type="caution">
    <text evidence="9">The sequence shown here is derived from an EMBL/GenBank/DDBJ whole genome shotgun (WGS) entry which is preliminary data.</text>
</comment>
<evidence type="ECO:0000256" key="5">
    <source>
        <dbReference type="ARBA" id="ARBA00022989"/>
    </source>
</evidence>
<evidence type="ECO:0000256" key="2">
    <source>
        <dbReference type="ARBA" id="ARBA00006448"/>
    </source>
</evidence>
<evidence type="ECO:0000256" key="3">
    <source>
        <dbReference type="ARBA" id="ARBA00022475"/>
    </source>
</evidence>
<name>A0ABW2L8Q8_9BACT</name>
<proteinExistence type="inferred from homology"/>
<feature type="transmembrane region" description="Helical" evidence="7">
    <location>
        <begin position="12"/>
        <end position="33"/>
    </location>
</feature>
<dbReference type="Pfam" id="PF04239">
    <property type="entry name" value="DUF421"/>
    <property type="match status" value="1"/>
</dbReference>
<dbReference type="EMBL" id="JBHTBS010000004">
    <property type="protein sequence ID" value="MFC7337461.1"/>
    <property type="molecule type" value="Genomic_DNA"/>
</dbReference>
<keyword evidence="10" id="KW-1185">Reference proteome</keyword>
<dbReference type="InterPro" id="IPR007353">
    <property type="entry name" value="DUF421"/>
</dbReference>
<sequence>MFISLPQLDIVLRVMILGPVSLIWIAVVVRLIGLRSFSKMTAFDFITTVATGSLLASAAAASEWSQFLQASGAVAALLALQAVIAALRVHSTGLIQLLENEPLLLMEDGVVIRANMTKARVSEDDLRAKLREANVLRYSDVRAVVLETTGDISVLHGEKLDEELLKSVRR</sequence>
<keyword evidence="3" id="KW-1003">Cell membrane</keyword>
<dbReference type="RefSeq" id="WP_379711758.1">
    <property type="nucleotide sequence ID" value="NZ_JBHTBS010000004.1"/>
</dbReference>
<evidence type="ECO:0000256" key="6">
    <source>
        <dbReference type="ARBA" id="ARBA00023136"/>
    </source>
</evidence>
<accession>A0ABW2L8Q8</accession>
<comment type="similarity">
    <text evidence="2">Belongs to the UPF0702 family.</text>
</comment>
<comment type="subcellular location">
    <subcellularLocation>
        <location evidence="1">Cell membrane</location>
        <topology evidence="1">Multi-pass membrane protein</topology>
    </subcellularLocation>
</comment>
<dbReference type="InterPro" id="IPR023090">
    <property type="entry name" value="UPF0702_alpha/beta_dom_sf"/>
</dbReference>
<evidence type="ECO:0000256" key="7">
    <source>
        <dbReference type="SAM" id="Phobius"/>
    </source>
</evidence>
<evidence type="ECO:0000313" key="10">
    <source>
        <dbReference type="Proteomes" id="UP001596472"/>
    </source>
</evidence>
<dbReference type="PANTHER" id="PTHR34582">
    <property type="entry name" value="UPF0702 TRANSMEMBRANE PROTEIN YCAP"/>
    <property type="match status" value="1"/>
</dbReference>
<reference evidence="10" key="1">
    <citation type="journal article" date="2019" name="Int. J. Syst. Evol. Microbiol.">
        <title>The Global Catalogue of Microorganisms (GCM) 10K type strain sequencing project: providing services to taxonomists for standard genome sequencing and annotation.</title>
        <authorList>
            <consortium name="The Broad Institute Genomics Platform"/>
            <consortium name="The Broad Institute Genome Sequencing Center for Infectious Disease"/>
            <person name="Wu L."/>
            <person name="Ma J."/>
        </authorList>
    </citation>
    <scope>NUCLEOTIDE SEQUENCE [LARGE SCALE GENOMIC DNA]</scope>
    <source>
        <strain evidence="10">CGMCC 4.1467</strain>
    </source>
</reference>
<keyword evidence="6 7" id="KW-0472">Membrane</keyword>
<evidence type="ECO:0000256" key="1">
    <source>
        <dbReference type="ARBA" id="ARBA00004651"/>
    </source>
</evidence>
<protein>
    <submittedName>
        <fullName evidence="9">DUF421 domain-containing protein</fullName>
    </submittedName>
</protein>
<organism evidence="9 10">
    <name type="scientific">Haloferula chungangensis</name>
    <dbReference type="NCBI Taxonomy" id="1048331"/>
    <lineage>
        <taxon>Bacteria</taxon>
        <taxon>Pseudomonadati</taxon>
        <taxon>Verrucomicrobiota</taxon>
        <taxon>Verrucomicrobiia</taxon>
        <taxon>Verrucomicrobiales</taxon>
        <taxon>Verrucomicrobiaceae</taxon>
        <taxon>Haloferula</taxon>
    </lineage>
</organism>
<dbReference type="Gene3D" id="3.30.240.20">
    <property type="entry name" value="bsu07140 like domains"/>
    <property type="match status" value="1"/>
</dbReference>
<gene>
    <name evidence="9" type="ORF">ACFQY0_09765</name>
</gene>
<feature type="domain" description="YetF C-terminal" evidence="8">
    <location>
        <begin position="91"/>
        <end position="159"/>
    </location>
</feature>
<evidence type="ECO:0000256" key="4">
    <source>
        <dbReference type="ARBA" id="ARBA00022692"/>
    </source>
</evidence>
<evidence type="ECO:0000259" key="8">
    <source>
        <dbReference type="Pfam" id="PF04239"/>
    </source>
</evidence>
<keyword evidence="4 7" id="KW-0812">Transmembrane</keyword>
<dbReference type="PANTHER" id="PTHR34582:SF6">
    <property type="entry name" value="UPF0702 TRANSMEMBRANE PROTEIN YCAP"/>
    <property type="match status" value="1"/>
</dbReference>
<keyword evidence="5 7" id="KW-1133">Transmembrane helix</keyword>